<name>D5PFB3_9MYCO</name>
<dbReference type="HOGENOM" id="CLU_1093371_0_0_11"/>
<sequence length="254" mass="27698">MSGKSFIRVVPEEVGQHGADGAIVLAHIRYRCETDGPGRFVVDGVRWWQVSLAELATELCISRDVVKRTVKRLGKAIAANNFEPDKGRTLAYHVPPRSDALTCERAESPQPDLRKGESTPPVGRNRPTLGADSPFTHLSGELGEGGGEGGRAGARPAPAQADAASANGKPPSWRLGPHGPRCRRHVNDPDPPGCRGCEKAREADKAERDAEQARQDEDRARIRRAIDSCRDCDQYGRLDDLRTCPKHPSFREAS</sequence>
<comment type="caution">
    <text evidence="2">The sequence shown here is derived from an EMBL/GenBank/DDBJ whole genome shotgun (WGS) entry which is preliminary data.</text>
</comment>
<protein>
    <submittedName>
        <fullName evidence="2">Uncharacterized protein</fullName>
    </submittedName>
</protein>
<feature type="compositionally biased region" description="Basic and acidic residues" evidence="1">
    <location>
        <begin position="196"/>
        <end position="221"/>
    </location>
</feature>
<organism evidence="2 3">
    <name type="scientific">Mycobacterium parascrofulaceum ATCC BAA-614</name>
    <dbReference type="NCBI Taxonomy" id="525368"/>
    <lineage>
        <taxon>Bacteria</taxon>
        <taxon>Bacillati</taxon>
        <taxon>Actinomycetota</taxon>
        <taxon>Actinomycetes</taxon>
        <taxon>Mycobacteriales</taxon>
        <taxon>Mycobacteriaceae</taxon>
        <taxon>Mycobacterium</taxon>
        <taxon>Mycobacterium simiae complex</taxon>
    </lineage>
</organism>
<accession>D5PFB3</accession>
<gene>
    <name evidence="2" type="ORF">HMPREF0591_4861</name>
</gene>
<evidence type="ECO:0000313" key="3">
    <source>
        <dbReference type="Proteomes" id="UP000003653"/>
    </source>
</evidence>
<dbReference type="eggNOG" id="ENOG5031Z3X">
    <property type="taxonomic scope" value="Bacteria"/>
</dbReference>
<reference evidence="2 3" key="1">
    <citation type="submission" date="2010-04" db="EMBL/GenBank/DDBJ databases">
        <authorList>
            <person name="Muzny D."/>
            <person name="Qin X."/>
            <person name="Deng J."/>
            <person name="Jiang H."/>
            <person name="Liu Y."/>
            <person name="Qu J."/>
            <person name="Song X.-Z."/>
            <person name="Zhang L."/>
            <person name="Thornton R."/>
            <person name="Coyle M."/>
            <person name="Francisco L."/>
            <person name="Jackson L."/>
            <person name="Javaid M."/>
            <person name="Korchina V."/>
            <person name="Kovar C."/>
            <person name="Mata R."/>
            <person name="Mathew T."/>
            <person name="Ngo R."/>
            <person name="Nguyen L."/>
            <person name="Nguyen N."/>
            <person name="Okwuonu G."/>
            <person name="Ongeri F."/>
            <person name="Pham C."/>
            <person name="Simmons D."/>
            <person name="Wilczek-Boney K."/>
            <person name="Hale W."/>
            <person name="Jakkamsetti A."/>
            <person name="Pham P."/>
            <person name="Ruth R."/>
            <person name="San Lucas F."/>
            <person name="Warren J."/>
            <person name="Zhang J."/>
            <person name="Zhao Z."/>
            <person name="Zhou C."/>
            <person name="Zhu D."/>
            <person name="Lee S."/>
            <person name="Bess C."/>
            <person name="Blankenburg K."/>
            <person name="Forbes L."/>
            <person name="Fu Q."/>
            <person name="Gubbala S."/>
            <person name="Hirani K."/>
            <person name="Jayaseelan J.C."/>
            <person name="Lara F."/>
            <person name="Munidasa M."/>
            <person name="Palculict T."/>
            <person name="Patil S."/>
            <person name="Pu L.-L."/>
            <person name="Saada N."/>
            <person name="Tang L."/>
            <person name="Weissenberger G."/>
            <person name="Zhu Y."/>
            <person name="Hemphill L."/>
            <person name="Shang Y."/>
            <person name="Youmans B."/>
            <person name="Ayvaz T."/>
            <person name="Ross M."/>
            <person name="Santibanez J."/>
            <person name="Aqrawi P."/>
            <person name="Gross S."/>
            <person name="Joshi V."/>
            <person name="Fowler G."/>
            <person name="Nazareth L."/>
            <person name="Reid J."/>
            <person name="Worley K."/>
            <person name="Petrosino J."/>
            <person name="Highlander S."/>
            <person name="Gibbs R."/>
        </authorList>
    </citation>
    <scope>NUCLEOTIDE SEQUENCE [LARGE SCALE GENOMIC DNA]</scope>
    <source>
        <strain evidence="2 3">ATCC BAA-614</strain>
    </source>
</reference>
<evidence type="ECO:0000256" key="1">
    <source>
        <dbReference type="SAM" id="MobiDB-lite"/>
    </source>
</evidence>
<feature type="region of interest" description="Disordered" evidence="1">
    <location>
        <begin position="97"/>
        <end position="221"/>
    </location>
</feature>
<dbReference type="Proteomes" id="UP000003653">
    <property type="component" value="Unassembled WGS sequence"/>
</dbReference>
<feature type="region of interest" description="Disordered" evidence="1">
    <location>
        <begin position="235"/>
        <end position="254"/>
    </location>
</feature>
<dbReference type="AlphaFoldDB" id="D5PFB3"/>
<proteinExistence type="predicted"/>
<feature type="compositionally biased region" description="Basic and acidic residues" evidence="1">
    <location>
        <begin position="102"/>
        <end position="117"/>
    </location>
</feature>
<feature type="compositionally biased region" description="Low complexity" evidence="1">
    <location>
        <begin position="153"/>
        <end position="166"/>
    </location>
</feature>
<evidence type="ECO:0000313" key="2">
    <source>
        <dbReference type="EMBL" id="EFG75183.1"/>
    </source>
</evidence>
<keyword evidence="3" id="KW-1185">Reference proteome</keyword>
<feature type="compositionally biased region" description="Gly residues" evidence="1">
    <location>
        <begin position="142"/>
        <end position="152"/>
    </location>
</feature>
<dbReference type="EMBL" id="ADNV01000332">
    <property type="protein sequence ID" value="EFG75183.1"/>
    <property type="molecule type" value="Genomic_DNA"/>
</dbReference>